<dbReference type="Gene3D" id="3.40.190.10">
    <property type="entry name" value="Periplasmic binding protein-like II"/>
    <property type="match status" value="1"/>
</dbReference>
<sequence length="111" mass="12263">MNYKVIKDLQAGASLYDTESVDDAVITADQVNKYKDNKGLNFVLTTGTFFVKMNEKQYPDFKNKNLRLAIAQAIDKKGYVDSVKNNGSIPSDTLTAKGIAKAPMAKIMRVP</sequence>
<evidence type="ECO:0000259" key="1">
    <source>
        <dbReference type="Pfam" id="PF00496"/>
    </source>
</evidence>
<dbReference type="AlphaFoldDB" id="A0A380E1W1"/>
<dbReference type="SUPFAM" id="SSF53850">
    <property type="entry name" value="Periplasmic binding protein-like II"/>
    <property type="match status" value="1"/>
</dbReference>
<dbReference type="Pfam" id="PF00496">
    <property type="entry name" value="SBP_bac_5"/>
    <property type="match status" value="1"/>
</dbReference>
<reference evidence="2 3" key="1">
    <citation type="submission" date="2018-06" db="EMBL/GenBank/DDBJ databases">
        <authorList>
            <consortium name="Pathogen Informatics"/>
            <person name="Doyle S."/>
        </authorList>
    </citation>
    <scope>NUCLEOTIDE SEQUENCE [LARGE SCALE GENOMIC DNA]</scope>
    <source>
        <strain evidence="2 3">NCTC5664</strain>
    </source>
</reference>
<protein>
    <submittedName>
        <fullName evidence="2">Oligopeptide ABC transporter, periplasmic oligopeptide-binding protein oppA</fullName>
    </submittedName>
</protein>
<accession>A0A380E1W1</accession>
<dbReference type="InterPro" id="IPR000914">
    <property type="entry name" value="SBP_5_dom"/>
</dbReference>
<evidence type="ECO:0000313" key="3">
    <source>
        <dbReference type="Proteomes" id="UP000254502"/>
    </source>
</evidence>
<organism evidence="2 3">
    <name type="scientific">Staphylococcus aureus</name>
    <dbReference type="NCBI Taxonomy" id="1280"/>
    <lineage>
        <taxon>Bacteria</taxon>
        <taxon>Bacillati</taxon>
        <taxon>Bacillota</taxon>
        <taxon>Bacilli</taxon>
        <taxon>Bacillales</taxon>
        <taxon>Staphylococcaceae</taxon>
        <taxon>Staphylococcus</taxon>
    </lineage>
</organism>
<name>A0A380E1W1_STAAU</name>
<proteinExistence type="predicted"/>
<dbReference type="Gene3D" id="3.10.105.10">
    <property type="entry name" value="Dipeptide-binding Protein, Domain 3"/>
    <property type="match status" value="1"/>
</dbReference>
<evidence type="ECO:0000313" key="2">
    <source>
        <dbReference type="EMBL" id="SUK84641.1"/>
    </source>
</evidence>
<gene>
    <name evidence="2" type="primary">oppA_2</name>
    <name evidence="2" type="ORF">NCTC5664_02668</name>
</gene>
<dbReference type="Proteomes" id="UP000254502">
    <property type="component" value="Unassembled WGS sequence"/>
</dbReference>
<dbReference type="EMBL" id="UHAQ01000003">
    <property type="protein sequence ID" value="SUK84641.1"/>
    <property type="molecule type" value="Genomic_DNA"/>
</dbReference>
<feature type="domain" description="Solute-binding protein family 5" evidence="1">
    <location>
        <begin position="2"/>
        <end position="102"/>
    </location>
</feature>